<name>A0A0E9UVU4_ANGAN</name>
<dbReference type="AlphaFoldDB" id="A0A0E9UVU4"/>
<proteinExistence type="predicted"/>
<evidence type="ECO:0000313" key="1">
    <source>
        <dbReference type="EMBL" id="JAH69295.1"/>
    </source>
</evidence>
<accession>A0A0E9UVU4</accession>
<dbReference type="EMBL" id="GBXM01039282">
    <property type="protein sequence ID" value="JAH69295.1"/>
    <property type="molecule type" value="Transcribed_RNA"/>
</dbReference>
<protein>
    <submittedName>
        <fullName evidence="1">Uncharacterized protein</fullName>
    </submittedName>
</protein>
<organism evidence="1">
    <name type="scientific">Anguilla anguilla</name>
    <name type="common">European freshwater eel</name>
    <name type="synonym">Muraena anguilla</name>
    <dbReference type="NCBI Taxonomy" id="7936"/>
    <lineage>
        <taxon>Eukaryota</taxon>
        <taxon>Metazoa</taxon>
        <taxon>Chordata</taxon>
        <taxon>Craniata</taxon>
        <taxon>Vertebrata</taxon>
        <taxon>Euteleostomi</taxon>
        <taxon>Actinopterygii</taxon>
        <taxon>Neopterygii</taxon>
        <taxon>Teleostei</taxon>
        <taxon>Anguilliformes</taxon>
        <taxon>Anguillidae</taxon>
        <taxon>Anguilla</taxon>
    </lineage>
</organism>
<reference evidence="1" key="2">
    <citation type="journal article" date="2015" name="Fish Shellfish Immunol.">
        <title>Early steps in the European eel (Anguilla anguilla)-Vibrio vulnificus interaction in the gills: Role of the RtxA13 toxin.</title>
        <authorList>
            <person name="Callol A."/>
            <person name="Pajuelo D."/>
            <person name="Ebbesson L."/>
            <person name="Teles M."/>
            <person name="MacKenzie S."/>
            <person name="Amaro C."/>
        </authorList>
    </citation>
    <scope>NUCLEOTIDE SEQUENCE</scope>
</reference>
<sequence length="47" mass="5424">MSDKALQEHRGSILAELRCNQRHSEWTPTDQEVTVVCQSWTAALLHF</sequence>
<reference evidence="1" key="1">
    <citation type="submission" date="2014-11" db="EMBL/GenBank/DDBJ databases">
        <authorList>
            <person name="Amaro Gonzalez C."/>
        </authorList>
    </citation>
    <scope>NUCLEOTIDE SEQUENCE</scope>
</reference>